<evidence type="ECO:0000256" key="18">
    <source>
        <dbReference type="RuleBase" id="RU003664"/>
    </source>
</evidence>
<evidence type="ECO:0000256" key="6">
    <source>
        <dbReference type="ARBA" id="ARBA00015655"/>
    </source>
</evidence>
<keyword evidence="11 17" id="KW-0133">Cell shape</keyword>
<dbReference type="Gene3D" id="3.40.1190.10">
    <property type="entry name" value="Mur-like, catalytic domain"/>
    <property type="match status" value="1"/>
</dbReference>
<protein>
    <recommendedName>
        <fullName evidence="6 17">UDP-N-acetylmuramoylalanine--D-glutamate ligase</fullName>
        <ecNumber evidence="5 17">6.3.2.9</ecNumber>
    </recommendedName>
    <alternativeName>
        <fullName evidence="15 17">D-glutamic acid-adding enzyme</fullName>
    </alternativeName>
    <alternativeName>
        <fullName evidence="14 17">UDP-N-acetylmuramoyl-L-alanyl-D-glutamate synthetase</fullName>
    </alternativeName>
</protein>
<evidence type="ECO:0000256" key="13">
    <source>
        <dbReference type="ARBA" id="ARBA00023316"/>
    </source>
</evidence>
<dbReference type="PANTHER" id="PTHR43692:SF1">
    <property type="entry name" value="UDP-N-ACETYLMURAMOYLALANINE--D-GLUTAMATE LIGASE"/>
    <property type="match status" value="1"/>
</dbReference>
<evidence type="ECO:0000256" key="9">
    <source>
        <dbReference type="ARBA" id="ARBA00022741"/>
    </source>
</evidence>
<dbReference type="Pfam" id="PF02875">
    <property type="entry name" value="Mur_ligase_C"/>
    <property type="match status" value="1"/>
</dbReference>
<dbReference type="NCBIfam" id="TIGR01087">
    <property type="entry name" value="murD"/>
    <property type="match status" value="1"/>
</dbReference>
<dbReference type="Gene3D" id="3.90.190.20">
    <property type="entry name" value="Mur ligase, C-terminal domain"/>
    <property type="match status" value="1"/>
</dbReference>
<dbReference type="Pfam" id="PF21799">
    <property type="entry name" value="MurD-like_N"/>
    <property type="match status" value="1"/>
</dbReference>
<comment type="subcellular location">
    <subcellularLocation>
        <location evidence="2 17 18">Cytoplasm</location>
    </subcellularLocation>
</comment>
<dbReference type="OrthoDB" id="9809796at2"/>
<dbReference type="GO" id="GO:0009252">
    <property type="term" value="P:peptidoglycan biosynthetic process"/>
    <property type="evidence" value="ECO:0007669"/>
    <property type="project" value="UniProtKB-UniRule"/>
</dbReference>
<dbReference type="SUPFAM" id="SSF53244">
    <property type="entry name" value="MurD-like peptide ligases, peptide-binding domain"/>
    <property type="match status" value="1"/>
</dbReference>
<evidence type="ECO:0000256" key="5">
    <source>
        <dbReference type="ARBA" id="ARBA00012212"/>
    </source>
</evidence>
<dbReference type="GO" id="GO:0051301">
    <property type="term" value="P:cell division"/>
    <property type="evidence" value="ECO:0007669"/>
    <property type="project" value="UniProtKB-KW"/>
</dbReference>
<keyword evidence="9 17" id="KW-0547">Nucleotide-binding</keyword>
<evidence type="ECO:0000256" key="2">
    <source>
        <dbReference type="ARBA" id="ARBA00004496"/>
    </source>
</evidence>
<dbReference type="HAMAP" id="MF_00639">
    <property type="entry name" value="MurD"/>
    <property type="match status" value="1"/>
</dbReference>
<evidence type="ECO:0000256" key="4">
    <source>
        <dbReference type="ARBA" id="ARBA00010416"/>
    </source>
</evidence>
<keyword evidence="22" id="KW-1185">Reference proteome</keyword>
<keyword evidence="7 17" id="KW-0963">Cytoplasm</keyword>
<comment type="caution">
    <text evidence="21">The sequence shown here is derived from an EMBL/GenBank/DDBJ whole genome shotgun (WGS) entry which is preliminary data.</text>
</comment>
<dbReference type="Pfam" id="PF08245">
    <property type="entry name" value="Mur_ligase_M"/>
    <property type="match status" value="1"/>
</dbReference>
<gene>
    <name evidence="17" type="primary">murD</name>
    <name evidence="21" type="ORF">FG384_18650</name>
</gene>
<keyword evidence="12 17" id="KW-0573">Peptidoglycan synthesis</keyword>
<dbReference type="InterPro" id="IPR005762">
    <property type="entry name" value="MurD"/>
</dbReference>
<accession>A0A544TG93</accession>
<evidence type="ECO:0000256" key="15">
    <source>
        <dbReference type="ARBA" id="ARBA00032324"/>
    </source>
</evidence>
<dbReference type="SUPFAM" id="SSF53623">
    <property type="entry name" value="MurD-like peptide ligases, catalytic domain"/>
    <property type="match status" value="1"/>
</dbReference>
<feature type="domain" description="Mur ligase central" evidence="20">
    <location>
        <begin position="117"/>
        <end position="291"/>
    </location>
</feature>
<dbReference type="UniPathway" id="UPA00219"/>
<evidence type="ECO:0000259" key="20">
    <source>
        <dbReference type="Pfam" id="PF08245"/>
    </source>
</evidence>
<dbReference type="InterPro" id="IPR004101">
    <property type="entry name" value="Mur_ligase_C"/>
</dbReference>
<keyword evidence="10 17" id="KW-0067">ATP-binding</keyword>
<evidence type="ECO:0000256" key="10">
    <source>
        <dbReference type="ARBA" id="ARBA00022840"/>
    </source>
</evidence>
<proteinExistence type="inferred from homology"/>
<dbReference type="GO" id="GO:0005737">
    <property type="term" value="C:cytoplasm"/>
    <property type="evidence" value="ECO:0007669"/>
    <property type="project" value="UniProtKB-SubCell"/>
</dbReference>
<evidence type="ECO:0000256" key="1">
    <source>
        <dbReference type="ARBA" id="ARBA00002734"/>
    </source>
</evidence>
<evidence type="ECO:0000256" key="12">
    <source>
        <dbReference type="ARBA" id="ARBA00022984"/>
    </source>
</evidence>
<dbReference type="EMBL" id="VDGI01000033">
    <property type="protein sequence ID" value="TQR16474.1"/>
    <property type="molecule type" value="Genomic_DNA"/>
</dbReference>
<organism evidence="21 22">
    <name type="scientific">Psychrobacillus vulpis</name>
    <dbReference type="NCBI Taxonomy" id="2325572"/>
    <lineage>
        <taxon>Bacteria</taxon>
        <taxon>Bacillati</taxon>
        <taxon>Bacillota</taxon>
        <taxon>Bacilli</taxon>
        <taxon>Bacillales</taxon>
        <taxon>Bacillaceae</taxon>
        <taxon>Psychrobacillus</taxon>
    </lineage>
</organism>
<sequence length="451" mass="49858">MKQLPLVYHKKILVLGLAKSGTAAAEILHDLGAFVTVNDSKPFEQNENAQYLLSKGLTVICGSHPEDLLDEGFSLIVKNPGIPYTNPVIAEAKKRGIPVWTEVELAYRISDAPMIGITGSNGKTTTTTLIFDMLEAGNKLPLIAGNIGTVASAVAEKATEENIIVTELSSFQLMGTEELKPKIAVLTNLYEAHLDYHTDFKEYTDAKFNISRWQDASDWFIYNGEQEIVTAYADKSEAKKVPFYVSRKTKEGISADNSFVYWNGEKLFERSIIALRGKHNLENVLAATATALLMDCSLESITKVLSTFHGVKHRTQFVREWKNRKFYNDSKATNALATKSALEGFSEPVILIAGGVDRGHSFDELIPYLSNVKALIHYGETAERLQSFGVQQGIPSVVRVSSLVDAIEEGVKLSKEGDTILLSPACASWDQYESFEVRGDEFIEQVFALKD</sequence>
<evidence type="ECO:0000256" key="17">
    <source>
        <dbReference type="HAMAP-Rule" id="MF_00639"/>
    </source>
</evidence>
<evidence type="ECO:0000259" key="19">
    <source>
        <dbReference type="Pfam" id="PF02875"/>
    </source>
</evidence>
<dbReference type="RefSeq" id="WP_142644196.1">
    <property type="nucleotide sequence ID" value="NZ_VDGI01000033.1"/>
</dbReference>
<dbReference type="GO" id="GO:0008360">
    <property type="term" value="P:regulation of cell shape"/>
    <property type="evidence" value="ECO:0007669"/>
    <property type="project" value="UniProtKB-KW"/>
</dbReference>
<dbReference type="InterPro" id="IPR036565">
    <property type="entry name" value="Mur-like_cat_sf"/>
</dbReference>
<dbReference type="InterPro" id="IPR036615">
    <property type="entry name" value="Mur_ligase_C_dom_sf"/>
</dbReference>
<evidence type="ECO:0000256" key="8">
    <source>
        <dbReference type="ARBA" id="ARBA00022598"/>
    </source>
</evidence>
<evidence type="ECO:0000256" key="16">
    <source>
        <dbReference type="ARBA" id="ARBA00047632"/>
    </source>
</evidence>
<dbReference type="Gene3D" id="3.40.50.720">
    <property type="entry name" value="NAD(P)-binding Rossmann-like Domain"/>
    <property type="match status" value="1"/>
</dbReference>
<evidence type="ECO:0000313" key="22">
    <source>
        <dbReference type="Proteomes" id="UP000316626"/>
    </source>
</evidence>
<feature type="binding site" evidence="17">
    <location>
        <begin position="119"/>
        <end position="125"/>
    </location>
    <ligand>
        <name>ATP</name>
        <dbReference type="ChEBI" id="CHEBI:30616"/>
    </ligand>
</feature>
<name>A0A544TG93_9BACI</name>
<keyword evidence="8 17" id="KW-0436">Ligase</keyword>
<evidence type="ECO:0000313" key="21">
    <source>
        <dbReference type="EMBL" id="TQR16474.1"/>
    </source>
</evidence>
<dbReference type="GO" id="GO:0008764">
    <property type="term" value="F:UDP-N-acetylmuramoylalanine-D-glutamate ligase activity"/>
    <property type="evidence" value="ECO:0007669"/>
    <property type="project" value="UniProtKB-UniRule"/>
</dbReference>
<evidence type="ECO:0000256" key="3">
    <source>
        <dbReference type="ARBA" id="ARBA00004752"/>
    </source>
</evidence>
<dbReference type="EC" id="6.3.2.9" evidence="5 17"/>
<dbReference type="AlphaFoldDB" id="A0A544TG93"/>
<keyword evidence="17 18" id="KW-0132">Cell division</keyword>
<feature type="domain" description="Mur ligase C-terminal" evidence="19">
    <location>
        <begin position="313"/>
        <end position="426"/>
    </location>
</feature>
<dbReference type="InterPro" id="IPR013221">
    <property type="entry name" value="Mur_ligase_cen"/>
</dbReference>
<comment type="pathway">
    <text evidence="3 17 18">Cell wall biogenesis; peptidoglycan biosynthesis.</text>
</comment>
<dbReference type="PANTHER" id="PTHR43692">
    <property type="entry name" value="UDP-N-ACETYLMURAMOYLALANINE--D-GLUTAMATE LIGASE"/>
    <property type="match status" value="1"/>
</dbReference>
<evidence type="ECO:0000256" key="11">
    <source>
        <dbReference type="ARBA" id="ARBA00022960"/>
    </source>
</evidence>
<dbReference type="Proteomes" id="UP000316626">
    <property type="component" value="Unassembled WGS sequence"/>
</dbReference>
<evidence type="ECO:0000256" key="14">
    <source>
        <dbReference type="ARBA" id="ARBA00030398"/>
    </source>
</evidence>
<dbReference type="SUPFAM" id="SSF51984">
    <property type="entry name" value="MurCD N-terminal domain"/>
    <property type="match status" value="1"/>
</dbReference>
<evidence type="ECO:0000256" key="7">
    <source>
        <dbReference type="ARBA" id="ARBA00022490"/>
    </source>
</evidence>
<comment type="similarity">
    <text evidence="4 17">Belongs to the MurCDEF family.</text>
</comment>
<comment type="catalytic activity">
    <reaction evidence="16 17 18">
        <text>UDP-N-acetyl-alpha-D-muramoyl-L-alanine + D-glutamate + ATP = UDP-N-acetyl-alpha-D-muramoyl-L-alanyl-D-glutamate + ADP + phosphate + H(+)</text>
        <dbReference type="Rhea" id="RHEA:16429"/>
        <dbReference type="ChEBI" id="CHEBI:15378"/>
        <dbReference type="ChEBI" id="CHEBI:29986"/>
        <dbReference type="ChEBI" id="CHEBI:30616"/>
        <dbReference type="ChEBI" id="CHEBI:43474"/>
        <dbReference type="ChEBI" id="CHEBI:83898"/>
        <dbReference type="ChEBI" id="CHEBI:83900"/>
        <dbReference type="ChEBI" id="CHEBI:456216"/>
        <dbReference type="EC" id="6.3.2.9"/>
    </reaction>
</comment>
<keyword evidence="13 17" id="KW-0961">Cell wall biogenesis/degradation</keyword>
<dbReference type="GO" id="GO:0005524">
    <property type="term" value="F:ATP binding"/>
    <property type="evidence" value="ECO:0007669"/>
    <property type="project" value="UniProtKB-UniRule"/>
</dbReference>
<keyword evidence="17 18" id="KW-0131">Cell cycle</keyword>
<comment type="function">
    <text evidence="1 17 18">Cell wall formation. Catalyzes the addition of glutamate to the nucleotide precursor UDP-N-acetylmuramoyl-L-alanine (UMA).</text>
</comment>
<dbReference type="GO" id="GO:0071555">
    <property type="term" value="P:cell wall organization"/>
    <property type="evidence" value="ECO:0007669"/>
    <property type="project" value="UniProtKB-KW"/>
</dbReference>
<reference evidence="21 22" key="1">
    <citation type="submission" date="2019-06" db="EMBL/GenBank/DDBJ databases">
        <title>Psychrobacillus vulpis sp. nov., a new species isolated from feces of a red fox that inhabits in The Tablas de Daimiel Natural Park, Albacete, Spain.</title>
        <authorList>
            <person name="Rodriguez M."/>
            <person name="Reina J.C."/>
            <person name="Bejar V."/>
            <person name="Llamas I."/>
        </authorList>
    </citation>
    <scope>NUCLEOTIDE SEQUENCE [LARGE SCALE GENOMIC DNA]</scope>
    <source>
        <strain evidence="21 22">Z8</strain>
    </source>
</reference>